<name>A0A0M6XWA1_9HYPH</name>
<evidence type="ECO:0000256" key="2">
    <source>
        <dbReference type="ARBA" id="ARBA00023015"/>
    </source>
</evidence>
<evidence type="ECO:0000256" key="3">
    <source>
        <dbReference type="ARBA" id="ARBA00023125"/>
    </source>
</evidence>
<dbReference type="GO" id="GO:0003677">
    <property type="term" value="F:DNA binding"/>
    <property type="evidence" value="ECO:0007669"/>
    <property type="project" value="UniProtKB-KW"/>
</dbReference>
<gene>
    <name evidence="6" type="primary">catM</name>
    <name evidence="6" type="ORF">LAL4801_00203</name>
</gene>
<dbReference type="SUPFAM" id="SSF53850">
    <property type="entry name" value="Periplasmic binding protein-like II"/>
    <property type="match status" value="1"/>
</dbReference>
<dbReference type="AlphaFoldDB" id="A0A0M6XWA1"/>
<dbReference type="EMBL" id="CXST01000001">
    <property type="protein sequence ID" value="CTQ41783.1"/>
    <property type="molecule type" value="Genomic_DNA"/>
</dbReference>
<dbReference type="Pfam" id="PF03466">
    <property type="entry name" value="LysR_substrate"/>
    <property type="match status" value="1"/>
</dbReference>
<dbReference type="InterPro" id="IPR000847">
    <property type="entry name" value="LysR_HTH_N"/>
</dbReference>
<dbReference type="PROSITE" id="PS50931">
    <property type="entry name" value="HTH_LYSR"/>
    <property type="match status" value="1"/>
</dbReference>
<dbReference type="OrthoDB" id="9796526at2"/>
<sequence>MNETDFDWDAVRVFLAVAENQSLSKAAQVLCLSQPTVGRHIARLEEQLDVQLFDRRQTGYELTGGGRRLIKIARSMARGAADFRRAVDLEKVGSKEQVCRITLGEWGQHYLTRHVDQITDGLDGVRIEFFADDAFWDLSRNSADIAIGNRQPKHPHLIVQKLGEIQFHVYASKDYCRKRPDAVDPSTWQEQIWAGYCGSRARLKSSQLLNAILLGKTCRYAVNNSVSLCNILNAGHAMGVLPDWIAETEGLTRLTATPLDQGESWMSFHERLRFHPMLSEVKDRVAKLFRQRFSETASRAEQRDTAHVAGAGSSSS</sequence>
<dbReference type="STRING" id="187304.B0E33_00635"/>
<dbReference type="InterPro" id="IPR036390">
    <property type="entry name" value="WH_DNA-bd_sf"/>
</dbReference>
<keyword evidence="7" id="KW-1185">Reference proteome</keyword>
<evidence type="ECO:0000256" key="4">
    <source>
        <dbReference type="ARBA" id="ARBA00023163"/>
    </source>
</evidence>
<proteinExistence type="inferred from homology"/>
<dbReference type="InterPro" id="IPR036388">
    <property type="entry name" value="WH-like_DNA-bd_sf"/>
</dbReference>
<evidence type="ECO:0000313" key="7">
    <source>
        <dbReference type="Proteomes" id="UP000048926"/>
    </source>
</evidence>
<dbReference type="FunFam" id="1.10.10.10:FF:000001">
    <property type="entry name" value="LysR family transcriptional regulator"/>
    <property type="match status" value="1"/>
</dbReference>
<dbReference type="PANTHER" id="PTHR30579:SF3">
    <property type="entry name" value="TRANSCRIPTIONAL REGULATORY PROTEIN"/>
    <property type="match status" value="1"/>
</dbReference>
<dbReference type="PANTHER" id="PTHR30579">
    <property type="entry name" value="TRANSCRIPTIONAL REGULATOR"/>
    <property type="match status" value="1"/>
</dbReference>
<evidence type="ECO:0000256" key="1">
    <source>
        <dbReference type="ARBA" id="ARBA00009437"/>
    </source>
</evidence>
<dbReference type="RefSeq" id="WP_055653641.1">
    <property type="nucleotide sequence ID" value="NZ_CXST01000001.1"/>
</dbReference>
<dbReference type="Gene3D" id="3.40.190.290">
    <property type="match status" value="1"/>
</dbReference>
<protein>
    <submittedName>
        <fullName evidence="6">Cat operon transcriptional regulator</fullName>
    </submittedName>
</protein>
<organism evidence="6 7">
    <name type="scientific">Roseibium aggregatum</name>
    <dbReference type="NCBI Taxonomy" id="187304"/>
    <lineage>
        <taxon>Bacteria</taxon>
        <taxon>Pseudomonadati</taxon>
        <taxon>Pseudomonadota</taxon>
        <taxon>Alphaproteobacteria</taxon>
        <taxon>Hyphomicrobiales</taxon>
        <taxon>Stappiaceae</taxon>
        <taxon>Roseibium</taxon>
    </lineage>
</organism>
<keyword evidence="3" id="KW-0238">DNA-binding</keyword>
<dbReference type="InterPro" id="IPR050176">
    <property type="entry name" value="LTTR"/>
</dbReference>
<dbReference type="Gene3D" id="1.10.10.10">
    <property type="entry name" value="Winged helix-like DNA-binding domain superfamily/Winged helix DNA-binding domain"/>
    <property type="match status" value="1"/>
</dbReference>
<dbReference type="Pfam" id="PF00126">
    <property type="entry name" value="HTH_1"/>
    <property type="match status" value="1"/>
</dbReference>
<dbReference type="GO" id="GO:0003700">
    <property type="term" value="F:DNA-binding transcription factor activity"/>
    <property type="evidence" value="ECO:0007669"/>
    <property type="project" value="InterPro"/>
</dbReference>
<keyword evidence="4" id="KW-0804">Transcription</keyword>
<reference evidence="7" key="1">
    <citation type="submission" date="2015-07" db="EMBL/GenBank/DDBJ databases">
        <authorList>
            <person name="Rodrigo-Torres Lidia"/>
            <person name="Arahal R.David."/>
        </authorList>
    </citation>
    <scope>NUCLEOTIDE SEQUENCE [LARGE SCALE GENOMIC DNA]</scope>
    <source>
        <strain evidence="7">CECT 4801</strain>
    </source>
</reference>
<evidence type="ECO:0000313" key="6">
    <source>
        <dbReference type="EMBL" id="CTQ41783.1"/>
    </source>
</evidence>
<feature type="domain" description="HTH lysR-type" evidence="5">
    <location>
        <begin position="6"/>
        <end position="63"/>
    </location>
</feature>
<evidence type="ECO:0000259" key="5">
    <source>
        <dbReference type="PROSITE" id="PS50931"/>
    </source>
</evidence>
<dbReference type="InterPro" id="IPR005119">
    <property type="entry name" value="LysR_subst-bd"/>
</dbReference>
<dbReference type="Proteomes" id="UP000048926">
    <property type="component" value="Unassembled WGS sequence"/>
</dbReference>
<comment type="similarity">
    <text evidence="1">Belongs to the LysR transcriptional regulatory family.</text>
</comment>
<keyword evidence="2" id="KW-0805">Transcription regulation</keyword>
<accession>A0A0M6XWA1</accession>
<dbReference type="SUPFAM" id="SSF46785">
    <property type="entry name" value="Winged helix' DNA-binding domain"/>
    <property type="match status" value="1"/>
</dbReference>
<dbReference type="PRINTS" id="PR00039">
    <property type="entry name" value="HTHLYSR"/>
</dbReference>